<protein>
    <submittedName>
        <fullName evidence="2">Uncharacterized protein</fullName>
    </submittedName>
</protein>
<dbReference type="RefSeq" id="XP_003678618.1">
    <property type="nucleotide sequence ID" value="XM_003678570.1"/>
</dbReference>
<dbReference type="EMBL" id="HE616742">
    <property type="protein sequence ID" value="CCE89407.1"/>
    <property type="molecule type" value="Genomic_DNA"/>
</dbReference>
<reference evidence="2 3" key="1">
    <citation type="journal article" date="2011" name="Proc. Natl. Acad. Sci. U.S.A.">
        <title>Evolutionary erosion of yeast sex chromosomes by mating-type switching accidents.</title>
        <authorList>
            <person name="Gordon J.L."/>
            <person name="Armisen D."/>
            <person name="Proux-Wera E."/>
            <person name="Oheigeartaigh S.S."/>
            <person name="Byrne K.P."/>
            <person name="Wolfe K.H."/>
        </authorList>
    </citation>
    <scope>NUCLEOTIDE SEQUENCE [LARGE SCALE GENOMIC DNA]</scope>
    <source>
        <strain evidence="3">ATCC 10662 / CBS 1146 / NBRC 0425 / NCYC 2629 / NRRL Y-866</strain>
    </source>
</reference>
<dbReference type="AlphaFoldDB" id="G8ZLB3"/>
<dbReference type="InParanoid" id="G8ZLB3"/>
<dbReference type="HOGENOM" id="CLU_453554_0_0_1"/>
<accession>G8ZLB3</accession>
<feature type="region of interest" description="Disordered" evidence="1">
    <location>
        <begin position="504"/>
        <end position="602"/>
    </location>
</feature>
<sequence length="602" mass="67215">MNGSRKRQVEWAERHERGENLRHQQPSQEVGSRVFPVTNQAPMQQQMYPFVPPQQHHPSDYVQGQAPFVLASRTNDSTYNGTAFPMGLNGTVGPSRISTAIPQQPKSANQVVPPTGIPFDNGELAQTVPGYYPQAQLSRKSAEVKTFVQAYNTGPGAPANMQTPHEAKHSTGNTGFPGPYPTGTHGPIYTAGMNTSPNPETTDENLNHQRSIDEEVTNNGAQIHAPGGNMMTAALRFQNLRKYHSDRAILRLHEFINTINQSGPKMADSEYWRKKMNEMFVPRATLRYTKKVNSEYKYFEIAALMMPMMWVALSTLDVRRIEIVMMQLRADTLSNGNVFFHTPALTFSYHYSDGSQITYHAHMKGSFSQALKLEWLDVLVHKFTPGLSWNSMEKMLRTRPETVVKLSQRLLEAKENDAKIAEKGKDAEQKQDATIHNTIKELQSNFKVFRNISDQGIHEGMMRVLQVGDVMSALTDVYLYQKDRNIKSPLESLSLYVKDIKDGANSSSMTENIDGRTSVENSDTFKTERLAAGSDSMAMGNASPACSPRDVKGMRSGSVESVPAVRRRRSNKAVSRSAKTPSDTTPSHDDRNGIPGTKKIKF</sequence>
<dbReference type="GeneID" id="11503258"/>
<evidence type="ECO:0000313" key="3">
    <source>
        <dbReference type="Proteomes" id="UP000005627"/>
    </source>
</evidence>
<name>G8ZLB3_TORDE</name>
<feature type="compositionally biased region" description="Polar residues" evidence="1">
    <location>
        <begin position="572"/>
        <end position="585"/>
    </location>
</feature>
<dbReference type="Proteomes" id="UP000005627">
    <property type="component" value="Chromosome 1"/>
</dbReference>
<evidence type="ECO:0000313" key="2">
    <source>
        <dbReference type="EMBL" id="CCE89407.1"/>
    </source>
</evidence>
<dbReference type="KEGG" id="tdl:TDEL_0A00750"/>
<organism evidence="2 3">
    <name type="scientific">Torulaspora delbrueckii</name>
    <name type="common">Yeast</name>
    <name type="synonym">Candida colliculosa</name>
    <dbReference type="NCBI Taxonomy" id="4950"/>
    <lineage>
        <taxon>Eukaryota</taxon>
        <taxon>Fungi</taxon>
        <taxon>Dikarya</taxon>
        <taxon>Ascomycota</taxon>
        <taxon>Saccharomycotina</taxon>
        <taxon>Saccharomycetes</taxon>
        <taxon>Saccharomycetales</taxon>
        <taxon>Saccharomycetaceae</taxon>
        <taxon>Torulaspora</taxon>
    </lineage>
</organism>
<dbReference type="OrthoDB" id="774557at2759"/>
<dbReference type="InterPro" id="IPR029005">
    <property type="entry name" value="LIM-bd/SEUSS"/>
</dbReference>
<dbReference type="FunCoup" id="G8ZLB3">
    <property type="interactions" value="17"/>
</dbReference>
<feature type="compositionally biased region" description="Basic and acidic residues" evidence="1">
    <location>
        <begin position="7"/>
        <end position="22"/>
    </location>
</feature>
<dbReference type="STRING" id="1076872.G8ZLB3"/>
<evidence type="ECO:0000256" key="1">
    <source>
        <dbReference type="SAM" id="MobiDB-lite"/>
    </source>
</evidence>
<feature type="region of interest" description="Disordered" evidence="1">
    <location>
        <begin position="1"/>
        <end position="31"/>
    </location>
</feature>
<dbReference type="Pfam" id="PF01803">
    <property type="entry name" value="LIM_bind"/>
    <property type="match status" value="1"/>
</dbReference>
<gene>
    <name evidence="2" type="primary">TDEL0A00750</name>
    <name evidence="2" type="ORF">TDEL_0A00750</name>
</gene>
<keyword evidence="3" id="KW-1185">Reference proteome</keyword>
<proteinExistence type="predicted"/>
<dbReference type="eggNOG" id="ENOG502QUF6">
    <property type="taxonomic scope" value="Eukaryota"/>
</dbReference>